<dbReference type="OrthoDB" id="122910at2"/>
<reference evidence="2 3" key="1">
    <citation type="journal article" date="2018" name="Genome Biol. Evol.">
        <title>Cladogenesis and Genomic Streamlining in Extracellular Endosymbionts of Tropical Stink Bugs.</title>
        <authorList>
            <person name="Otero-Bravo A."/>
            <person name="Goffredi S."/>
            <person name="Sabree Z.L."/>
        </authorList>
    </citation>
    <scope>NUCLEOTIDE SEQUENCE [LARGE SCALE GENOMIC DNA]</scope>
    <source>
        <strain evidence="2 3">SoEL</strain>
        <plasmid evidence="2">pSOE2</plasmid>
    </source>
</reference>
<keyword evidence="3" id="KW-1185">Reference proteome</keyword>
<dbReference type="RefSeq" id="WP_136129798.1">
    <property type="nucleotide sequence ID" value="NZ_CM009566.1"/>
</dbReference>
<dbReference type="AlphaFoldDB" id="A0A2P5SV59"/>
<evidence type="ECO:0000256" key="1">
    <source>
        <dbReference type="SAM" id="Coils"/>
    </source>
</evidence>
<dbReference type="Pfam" id="PF09849">
    <property type="entry name" value="DUF2076"/>
    <property type="match status" value="1"/>
</dbReference>
<protein>
    <submittedName>
        <fullName evidence="2">ABC transporter substrate-binding protein</fullName>
    </submittedName>
</protein>
<name>A0A2P5SV59_9GAMM</name>
<geneLocation type="plasmid" evidence="3">
    <name>psoe2</name>
</geneLocation>
<dbReference type="InterPro" id="IPR018648">
    <property type="entry name" value="DUF2076"/>
</dbReference>
<sequence length="224" mass="24939">MELEEKNLIEKLFQRLQKAEENSSVRDCEAEKLIQDCISKQPISPYYMVQTILIQEAALNKLNQEILKLKNEIFQLQMNQNKDKSFLGRLFNSNQTAQSAPTNNLHPFTEANNSFVPSNMQARNSTSSFMSGALQTAVGVAGGVVIGNMLSNMFHHSAPEEILNVIDDPGSMNEGDPFSSDLSLDADNHLDMLDHDSDSQVIDCDDQISDNDFELGGFGDDDFI</sequence>
<evidence type="ECO:0000313" key="3">
    <source>
        <dbReference type="Proteomes" id="UP000296144"/>
    </source>
</evidence>
<gene>
    <name evidence="2" type="ORF">CRV10_03670</name>
</gene>
<keyword evidence="1" id="KW-0175">Coiled coil</keyword>
<organism evidence="2 3">
    <name type="scientific">Candidatus Pantoea edessiphila</name>
    <dbReference type="NCBI Taxonomy" id="2044610"/>
    <lineage>
        <taxon>Bacteria</taxon>
        <taxon>Pseudomonadati</taxon>
        <taxon>Pseudomonadota</taxon>
        <taxon>Gammaproteobacteria</taxon>
        <taxon>Enterobacterales</taxon>
        <taxon>Erwiniaceae</taxon>
        <taxon>Pantoea</taxon>
    </lineage>
</organism>
<dbReference type="EMBL" id="PDKU01000010">
    <property type="protein sequence ID" value="PPI86258.1"/>
    <property type="molecule type" value="Genomic_DNA"/>
</dbReference>
<keyword evidence="2" id="KW-0614">Plasmid</keyword>
<feature type="coiled-coil region" evidence="1">
    <location>
        <begin position="52"/>
        <end position="79"/>
    </location>
</feature>
<accession>A0A2P5SV59</accession>
<dbReference type="Proteomes" id="UP000296144">
    <property type="component" value="Plasmid pSOE2"/>
</dbReference>
<proteinExistence type="predicted"/>
<evidence type="ECO:0000313" key="2">
    <source>
        <dbReference type="EMBL" id="PPI86258.1"/>
    </source>
</evidence>
<comment type="caution">
    <text evidence="2">The sequence shown here is derived from an EMBL/GenBank/DDBJ whole genome shotgun (WGS) entry which is preliminary data.</text>
</comment>